<accession>A0ABQ0EC42</accession>
<reference evidence="1 2" key="1">
    <citation type="journal article" date="2025" name="Int. J. Syst. Evol. Microbiol.">
        <title>Desulfovibrio falkowii sp. nov., Porphyromonas miyakawae sp. nov., Mediterraneibacter flintii sp. nov. and Owariibacterium komagatae gen. nov., sp. nov., isolated from human faeces.</title>
        <authorList>
            <person name="Hamaguchi T."/>
            <person name="Ohara M."/>
            <person name="Hisatomi A."/>
            <person name="Sekiguchi K."/>
            <person name="Takeda J.I."/>
            <person name="Ueyama J."/>
            <person name="Ito M."/>
            <person name="Nishiwaki H."/>
            <person name="Ogi T."/>
            <person name="Hirayama M."/>
            <person name="Ohkuma M."/>
            <person name="Sakamoto M."/>
            <person name="Ohno K."/>
        </authorList>
    </citation>
    <scope>NUCLEOTIDE SEQUENCE [LARGE SCALE GENOMIC DNA]</scope>
    <source>
        <strain evidence="1 2">13CB8C</strain>
    </source>
</reference>
<comment type="caution">
    <text evidence="1">The sequence shown here is derived from an EMBL/GenBank/DDBJ whole genome shotgun (WGS) entry which is preliminary data.</text>
</comment>
<evidence type="ECO:0000313" key="1">
    <source>
        <dbReference type="EMBL" id="GAB1255172.1"/>
    </source>
</evidence>
<organism evidence="1 2">
    <name type="scientific">Desulfovibrio falkowii</name>
    <dbReference type="NCBI Taxonomy" id="3136602"/>
    <lineage>
        <taxon>Bacteria</taxon>
        <taxon>Pseudomonadati</taxon>
        <taxon>Thermodesulfobacteriota</taxon>
        <taxon>Desulfovibrionia</taxon>
        <taxon>Desulfovibrionales</taxon>
        <taxon>Desulfovibrionaceae</taxon>
        <taxon>Desulfovibrio</taxon>
    </lineage>
</organism>
<sequence length="54" mass="5961">MGVKNAAVCRVMYAKLCMQYACCGGAGQFYLEVVLETARANVRHKGVSAVHLRW</sequence>
<name>A0ABQ0EC42_9BACT</name>
<dbReference type="EMBL" id="BAAFSG010000001">
    <property type="protein sequence ID" value="GAB1255172.1"/>
    <property type="molecule type" value="Genomic_DNA"/>
</dbReference>
<evidence type="ECO:0000313" key="2">
    <source>
        <dbReference type="Proteomes" id="UP001628192"/>
    </source>
</evidence>
<proteinExistence type="predicted"/>
<gene>
    <name evidence="1" type="ORF">Defa_26590</name>
</gene>
<dbReference type="Proteomes" id="UP001628192">
    <property type="component" value="Unassembled WGS sequence"/>
</dbReference>
<keyword evidence="2" id="KW-1185">Reference proteome</keyword>
<protein>
    <submittedName>
        <fullName evidence="1">Uncharacterized protein</fullName>
    </submittedName>
</protein>